<dbReference type="InterPro" id="IPR039672">
    <property type="entry name" value="MFS_2"/>
</dbReference>
<keyword evidence="2" id="KW-0812">Transmembrane</keyword>
<feature type="transmembrane region" description="Helical" evidence="2">
    <location>
        <begin position="114"/>
        <end position="134"/>
    </location>
</feature>
<protein>
    <recommendedName>
        <fullName evidence="5">MFS transporter</fullName>
    </recommendedName>
</protein>
<feature type="transmembrane region" description="Helical" evidence="2">
    <location>
        <begin position="374"/>
        <end position="396"/>
    </location>
</feature>
<feature type="transmembrane region" description="Helical" evidence="2">
    <location>
        <begin position="298"/>
        <end position="317"/>
    </location>
</feature>
<evidence type="ECO:0008006" key="5">
    <source>
        <dbReference type="Google" id="ProtNLM"/>
    </source>
</evidence>
<proteinExistence type="inferred from homology"/>
<reference evidence="3 4" key="1">
    <citation type="submission" date="2016-11" db="EMBL/GenBank/DDBJ databases">
        <title>Trade-off between light-utilization and light-protection in marine flavobacteria.</title>
        <authorList>
            <person name="Kumagai Y."/>
        </authorList>
    </citation>
    <scope>NUCLEOTIDE SEQUENCE [LARGE SCALE GENOMIC DNA]</scope>
    <source>
        <strain evidence="3 4">NBRC 107125</strain>
    </source>
</reference>
<gene>
    <name evidence="3" type="ORF">BST96_06645</name>
</gene>
<dbReference type="PANTHER" id="PTHR11328">
    <property type="entry name" value="MAJOR FACILITATOR SUPERFAMILY DOMAIN-CONTAINING PROTEIN"/>
    <property type="match status" value="1"/>
</dbReference>
<feature type="transmembrane region" description="Helical" evidence="2">
    <location>
        <begin position="12"/>
        <end position="32"/>
    </location>
</feature>
<dbReference type="OrthoDB" id="181905at2"/>
<organism evidence="3 4">
    <name type="scientific">Oceanicoccus sagamiensis</name>
    <dbReference type="NCBI Taxonomy" id="716816"/>
    <lineage>
        <taxon>Bacteria</taxon>
        <taxon>Pseudomonadati</taxon>
        <taxon>Pseudomonadota</taxon>
        <taxon>Gammaproteobacteria</taxon>
        <taxon>Cellvibrionales</taxon>
        <taxon>Spongiibacteraceae</taxon>
        <taxon>Oceanicoccus</taxon>
    </lineage>
</organism>
<dbReference type="PANTHER" id="PTHR11328:SF28">
    <property type="entry name" value="MAJOR FACILITATOR SUPERFAMILY DOMAIN-CONTAINING PROTEIN 12"/>
    <property type="match status" value="1"/>
</dbReference>
<feature type="transmembrane region" description="Helical" evidence="2">
    <location>
        <begin position="233"/>
        <end position="255"/>
    </location>
</feature>
<evidence type="ECO:0000313" key="4">
    <source>
        <dbReference type="Proteomes" id="UP000193450"/>
    </source>
</evidence>
<dbReference type="Proteomes" id="UP000193450">
    <property type="component" value="Chromosome"/>
</dbReference>
<feature type="transmembrane region" description="Helical" evidence="2">
    <location>
        <begin position="154"/>
        <end position="172"/>
    </location>
</feature>
<feature type="transmembrane region" description="Helical" evidence="2">
    <location>
        <begin position="44"/>
        <end position="64"/>
    </location>
</feature>
<feature type="transmembrane region" description="Helical" evidence="2">
    <location>
        <begin position="184"/>
        <end position="204"/>
    </location>
</feature>
<feature type="transmembrane region" description="Helical" evidence="2">
    <location>
        <begin position="85"/>
        <end position="102"/>
    </location>
</feature>
<dbReference type="Gene3D" id="1.20.1250.20">
    <property type="entry name" value="MFS general substrate transporter like domains"/>
    <property type="match status" value="1"/>
</dbReference>
<keyword evidence="2" id="KW-0472">Membrane</keyword>
<sequence length="475" mass="52120">MSLPKKTSTTITPLIGIAYALPVVPVLLLMSSNNVLSGIYAKHHGLSLASISIVMLVAGLFDAVTDPAIGYFSDRYHARTGSRRPFVIGGALLLIPCAWFLLNPGESVTIAYFLLWYLLFYLSITLFQIPHLTWGGEISPISEQKNKVYGYRNLGGYMGMMVFMIIPMLPFTEGSEVTPETMRYLVVAAGLLVMPTLFVLLRYVPTGAHYSESLKTTENPFQAIHALMHSRPLLWFLAVSIAYVLAQGAYIGLFFMVMDTWLDMGDYYVYLSLLHLVVASLAVAPAMKIITRLGKIKALRLSIIVCLISYSLFPVILLKLPYSLHLCAIFQMLYATASALGNIALFSLLSDVSDYNTFKLGIDRSASCFSLQSLVMKSMTAMGIALSIALAGWWGFDPAKTSQPEGAYWGLVLSIGVIPMLLSFVAALCVPGIAITEKRHAVIRRRLDARAERASQYVVQSQSQPLSGDAVPALK</sequence>
<comment type="similarity">
    <text evidence="1">Belongs to the sodium:galactoside symporter (TC 2.A.2) family.</text>
</comment>
<dbReference type="GO" id="GO:0008643">
    <property type="term" value="P:carbohydrate transport"/>
    <property type="evidence" value="ECO:0007669"/>
    <property type="project" value="InterPro"/>
</dbReference>
<dbReference type="SUPFAM" id="SSF103473">
    <property type="entry name" value="MFS general substrate transporter"/>
    <property type="match status" value="1"/>
</dbReference>
<keyword evidence="2" id="KW-1133">Transmembrane helix</keyword>
<accession>A0A1X9NE51</accession>
<dbReference type="RefSeq" id="WP_085757939.1">
    <property type="nucleotide sequence ID" value="NZ_CP019343.1"/>
</dbReference>
<dbReference type="KEGG" id="osg:BST96_06645"/>
<dbReference type="Pfam" id="PF13347">
    <property type="entry name" value="MFS_2"/>
    <property type="match status" value="1"/>
</dbReference>
<feature type="transmembrane region" description="Helical" evidence="2">
    <location>
        <begin position="323"/>
        <end position="349"/>
    </location>
</feature>
<feature type="transmembrane region" description="Helical" evidence="2">
    <location>
        <begin position="408"/>
        <end position="436"/>
    </location>
</feature>
<dbReference type="GO" id="GO:0015293">
    <property type="term" value="F:symporter activity"/>
    <property type="evidence" value="ECO:0007669"/>
    <property type="project" value="InterPro"/>
</dbReference>
<dbReference type="GO" id="GO:0005886">
    <property type="term" value="C:plasma membrane"/>
    <property type="evidence" value="ECO:0007669"/>
    <property type="project" value="TreeGrafter"/>
</dbReference>
<name>A0A1X9NE51_9GAMM</name>
<evidence type="ECO:0000256" key="1">
    <source>
        <dbReference type="ARBA" id="ARBA00009617"/>
    </source>
</evidence>
<dbReference type="EMBL" id="CP019343">
    <property type="protein sequence ID" value="ARN73819.1"/>
    <property type="molecule type" value="Genomic_DNA"/>
</dbReference>
<dbReference type="STRING" id="716816.BST96_06645"/>
<evidence type="ECO:0000313" key="3">
    <source>
        <dbReference type="EMBL" id="ARN73819.1"/>
    </source>
</evidence>
<dbReference type="AlphaFoldDB" id="A0A1X9NE51"/>
<keyword evidence="4" id="KW-1185">Reference proteome</keyword>
<dbReference type="InterPro" id="IPR036259">
    <property type="entry name" value="MFS_trans_sf"/>
</dbReference>
<feature type="transmembrane region" description="Helical" evidence="2">
    <location>
        <begin position="267"/>
        <end position="286"/>
    </location>
</feature>
<evidence type="ECO:0000256" key="2">
    <source>
        <dbReference type="SAM" id="Phobius"/>
    </source>
</evidence>